<evidence type="ECO:0000259" key="1">
    <source>
        <dbReference type="Pfam" id="PF09994"/>
    </source>
</evidence>
<dbReference type="PANTHER" id="PTHR33840:SF1">
    <property type="entry name" value="TLE1 PHOSPHOLIPASE DOMAIN-CONTAINING PROTEIN"/>
    <property type="match status" value="1"/>
</dbReference>
<sequence length="315" mass="35677">MKRIVICSDGTWNRPEKNLNKDCPTNVLKFARSIHPIGDDGVPQQVFYDWGVGSYYDNFGGGITGLGVMKNIEDAYRYIIQNYTEGDKLYFFGFSRGAYTVRSLCGLIYNCGILKRNNAHRVEEAMTIYRAKGNDNKPGGSTAVAFRKSHCFESRDVFFVGVWDTVGALGIPISFLGLFEDRDEFYDTKLGSNVSVARHALAIDERREDFEPAIWEPRQGLDLKQTWFCGYHSDVGGGHMPCSNDLSASLIPMEWMANEARKAGLNLESHCFQSCTDSYLAKLHPSKRHFYRIRGEHIRDIDHCGRVIKFHTLGV</sequence>
<feature type="domain" description="T6SS Phospholipase effector Tle1-like catalytic" evidence="1">
    <location>
        <begin position="2"/>
        <end position="259"/>
    </location>
</feature>
<dbReference type="RefSeq" id="WP_117316778.1">
    <property type="nucleotide sequence ID" value="NZ_CP031769.1"/>
</dbReference>
<dbReference type="InterPro" id="IPR018712">
    <property type="entry name" value="Tle1-like_cat"/>
</dbReference>
<reference evidence="2 3" key="1">
    <citation type="submission" date="2018-08" db="EMBL/GenBank/DDBJ databases">
        <title>Salinimonas sediminis sp. nov., a piezophilic bacterium isolated from a deep-sea sediment sample from the New Britain Trench.</title>
        <authorList>
            <person name="Cao J."/>
        </authorList>
    </citation>
    <scope>NUCLEOTIDE SEQUENCE [LARGE SCALE GENOMIC DNA]</scope>
    <source>
        <strain evidence="2 3">N102</strain>
    </source>
</reference>
<dbReference type="KEGG" id="salm:D0Y50_10045"/>
<gene>
    <name evidence="2" type="ORF">D0Y50_10045</name>
</gene>
<evidence type="ECO:0000313" key="2">
    <source>
        <dbReference type="EMBL" id="AXR06683.1"/>
    </source>
</evidence>
<dbReference type="OrthoDB" id="4378831at2"/>
<dbReference type="PANTHER" id="PTHR33840">
    <property type="match status" value="1"/>
</dbReference>
<dbReference type="Pfam" id="PF09994">
    <property type="entry name" value="T6SS_Tle1-like_cat"/>
    <property type="match status" value="1"/>
</dbReference>
<dbReference type="Proteomes" id="UP000262073">
    <property type="component" value="Chromosome"/>
</dbReference>
<protein>
    <submittedName>
        <fullName evidence="2">DUF2235 domain-containing protein</fullName>
    </submittedName>
</protein>
<dbReference type="AlphaFoldDB" id="A0A346NMC6"/>
<accession>A0A346NMC6</accession>
<evidence type="ECO:0000313" key="3">
    <source>
        <dbReference type="Proteomes" id="UP000262073"/>
    </source>
</evidence>
<name>A0A346NMC6_9ALTE</name>
<proteinExistence type="predicted"/>
<keyword evidence="3" id="KW-1185">Reference proteome</keyword>
<dbReference type="EMBL" id="CP031769">
    <property type="protein sequence ID" value="AXR06683.1"/>
    <property type="molecule type" value="Genomic_DNA"/>
</dbReference>
<organism evidence="2 3">
    <name type="scientific">Salinimonas sediminis</name>
    <dbReference type="NCBI Taxonomy" id="2303538"/>
    <lineage>
        <taxon>Bacteria</taxon>
        <taxon>Pseudomonadati</taxon>
        <taxon>Pseudomonadota</taxon>
        <taxon>Gammaproteobacteria</taxon>
        <taxon>Alteromonadales</taxon>
        <taxon>Alteromonadaceae</taxon>
        <taxon>Alteromonas/Salinimonas group</taxon>
        <taxon>Salinimonas</taxon>
    </lineage>
</organism>